<feature type="compositionally biased region" description="Low complexity" evidence="16">
    <location>
        <begin position="484"/>
        <end position="495"/>
    </location>
</feature>
<feature type="compositionally biased region" description="Polar residues" evidence="16">
    <location>
        <begin position="243"/>
        <end position="256"/>
    </location>
</feature>
<dbReference type="Proteomes" id="UP000054538">
    <property type="component" value="Unassembled WGS sequence"/>
</dbReference>
<feature type="region of interest" description="Disordered" evidence="16">
    <location>
        <begin position="413"/>
        <end position="644"/>
    </location>
</feature>
<evidence type="ECO:0000256" key="3">
    <source>
        <dbReference type="ARBA" id="ARBA00004629"/>
    </source>
</evidence>
<organism evidence="17 18">
    <name type="scientific">Paxillus rubicundulus Ve08.2h10</name>
    <dbReference type="NCBI Taxonomy" id="930991"/>
    <lineage>
        <taxon>Eukaryota</taxon>
        <taxon>Fungi</taxon>
        <taxon>Dikarya</taxon>
        <taxon>Basidiomycota</taxon>
        <taxon>Agaricomycotina</taxon>
        <taxon>Agaricomycetes</taxon>
        <taxon>Agaricomycetidae</taxon>
        <taxon>Boletales</taxon>
        <taxon>Paxilineae</taxon>
        <taxon>Paxillaceae</taxon>
        <taxon>Paxillus</taxon>
    </lineage>
</organism>
<feature type="compositionally biased region" description="Polar residues" evidence="16">
    <location>
        <begin position="587"/>
        <end position="596"/>
    </location>
</feature>
<keyword evidence="9" id="KW-0493">Microtubule</keyword>
<keyword evidence="18" id="KW-1185">Reference proteome</keyword>
<proteinExistence type="inferred from homology"/>
<evidence type="ECO:0000256" key="2">
    <source>
        <dbReference type="ARBA" id="ARBA00004186"/>
    </source>
</evidence>
<gene>
    <name evidence="17" type="ORF">PAXRUDRAFT_821247</name>
</gene>
<evidence type="ECO:0000256" key="10">
    <source>
        <dbReference type="ARBA" id="ARBA00022776"/>
    </source>
</evidence>
<dbReference type="InParanoid" id="A0A0D0EDA8"/>
<feature type="region of interest" description="Disordered" evidence="16">
    <location>
        <begin position="154"/>
        <end position="190"/>
    </location>
</feature>
<dbReference type="HOGENOM" id="CLU_417936_0_0_1"/>
<feature type="compositionally biased region" description="Low complexity" evidence="16">
    <location>
        <begin position="542"/>
        <end position="551"/>
    </location>
</feature>
<dbReference type="Pfam" id="PF08655">
    <property type="entry name" value="DASH_Ask1"/>
    <property type="match status" value="1"/>
</dbReference>
<protein>
    <recommendedName>
        <fullName evidence="5">DASH complex subunit ASK1</fullName>
    </recommendedName>
</protein>
<dbReference type="PANTHER" id="PTHR28200:SF1">
    <property type="entry name" value="DASH COMPLEX SUBUNIT ASK1"/>
    <property type="match status" value="1"/>
</dbReference>
<feature type="region of interest" description="Disordered" evidence="16">
    <location>
        <begin position="243"/>
        <end position="340"/>
    </location>
</feature>
<dbReference type="GO" id="GO:0008608">
    <property type="term" value="P:attachment of spindle microtubules to kinetochore"/>
    <property type="evidence" value="ECO:0007669"/>
    <property type="project" value="InterPro"/>
</dbReference>
<feature type="compositionally biased region" description="Acidic residues" evidence="16">
    <location>
        <begin position="622"/>
        <end position="638"/>
    </location>
</feature>
<dbReference type="OrthoDB" id="5573898at2759"/>
<dbReference type="GO" id="GO:0072686">
    <property type="term" value="C:mitotic spindle"/>
    <property type="evidence" value="ECO:0007669"/>
    <property type="project" value="InterPro"/>
</dbReference>
<keyword evidence="14" id="KW-0131">Cell cycle</keyword>
<dbReference type="STRING" id="930991.A0A0D0EDA8"/>
<dbReference type="InterPro" id="IPR013964">
    <property type="entry name" value="DASH_Ask1"/>
</dbReference>
<comment type="similarity">
    <text evidence="4">Belongs to the DASH complex ASK1 family.</text>
</comment>
<keyword evidence="7" id="KW-0963">Cytoplasm</keyword>
<sequence length="706" mass="76641">MTTAIPPNPPRWSPSPDPPSIIIPGLDTNAPINDQIDQIEQLITMKLQNIDANFSKIQNLMATRLLPAVKRYAVSTEPVREAAKFWTSFYEQAAQVHIPTFDSYTSTNDEPSQTSITHPDSKFVPQPDTDPDATPLHTLSQANTGTYDVTASESSFMPTNAVSSTPARATYTRDQSHDDQPSWNASLESPMVRLDRELQSFARETEEGASASDSFAYDEENTVQQLIIQGKGSSELHRDHLQSNIQSSRIPRSTLPTPRANVSPLKVKPKTPNAIPKHLQPYLPPTSQAEPPLLSPRRTRYERSPRKLLVTSSTSSTLDIPSLTQHLSDPNPQEQFADFNDSFDDSVDLMQGMSPPRTMAFARAPRSSVGLGLLPPLGRTPGRDLLPALGRTPAKEAADRIRRDLLGDMQSHFESASREAANRRTPAFGYGRPTTKDDTMSTILTPPSLSRYTRHAYPSRTDSNDTDASLESMMRRVGLGLPDSSSKTNAIASSSRPGELSQQDPAVGMDAPPVREEELHTPDQQASDAFHFHQDDESAIQPNSHSHPNSDSDSDSDSLNDEPAHPGQPSTAFLMASSRDPGPDDSFGSSNSNHSIDSLGEEGFGGGSGAAVHPFARALEAGDGDGFDDSFDSVEGDGFDAHRGEDHDVEETVFGIPPAQRQRTGVKGNGELWLLGENLLQDTIGIGSQLAKAGRVDESPTPFGRG</sequence>
<keyword evidence="13" id="KW-0539">Nucleus</keyword>
<evidence type="ECO:0000256" key="9">
    <source>
        <dbReference type="ARBA" id="ARBA00022701"/>
    </source>
</evidence>
<dbReference type="GO" id="GO:0044732">
    <property type="term" value="C:mitotic spindle pole body"/>
    <property type="evidence" value="ECO:0007669"/>
    <property type="project" value="TreeGrafter"/>
</dbReference>
<reference evidence="18" key="2">
    <citation type="submission" date="2015-01" db="EMBL/GenBank/DDBJ databases">
        <title>Evolutionary Origins and Diversification of the Mycorrhizal Mutualists.</title>
        <authorList>
            <consortium name="DOE Joint Genome Institute"/>
            <consortium name="Mycorrhizal Genomics Consortium"/>
            <person name="Kohler A."/>
            <person name="Kuo A."/>
            <person name="Nagy L.G."/>
            <person name="Floudas D."/>
            <person name="Copeland A."/>
            <person name="Barry K.W."/>
            <person name="Cichocki N."/>
            <person name="Veneault-Fourrey C."/>
            <person name="LaButti K."/>
            <person name="Lindquist E.A."/>
            <person name="Lipzen A."/>
            <person name="Lundell T."/>
            <person name="Morin E."/>
            <person name="Murat C."/>
            <person name="Riley R."/>
            <person name="Ohm R."/>
            <person name="Sun H."/>
            <person name="Tunlid A."/>
            <person name="Henrissat B."/>
            <person name="Grigoriev I.V."/>
            <person name="Hibbett D.S."/>
            <person name="Martin F."/>
        </authorList>
    </citation>
    <scope>NUCLEOTIDE SEQUENCE [LARGE SCALE GENOMIC DNA]</scope>
    <source>
        <strain evidence="18">Ve08.2h10</strain>
    </source>
</reference>
<feature type="region of interest" description="Disordered" evidence="16">
    <location>
        <begin position="105"/>
        <end position="132"/>
    </location>
</feature>
<keyword evidence="12" id="KW-0206">Cytoskeleton</keyword>
<evidence type="ECO:0000256" key="1">
    <source>
        <dbReference type="ARBA" id="ARBA00004123"/>
    </source>
</evidence>
<name>A0A0D0EDA8_9AGAM</name>
<evidence type="ECO:0000256" key="15">
    <source>
        <dbReference type="ARBA" id="ARBA00023328"/>
    </source>
</evidence>
<keyword evidence="8" id="KW-0132">Cell division</keyword>
<evidence type="ECO:0000313" key="17">
    <source>
        <dbReference type="EMBL" id="KIL00796.1"/>
    </source>
</evidence>
<dbReference type="GO" id="GO:0042729">
    <property type="term" value="C:DASH complex"/>
    <property type="evidence" value="ECO:0007669"/>
    <property type="project" value="InterPro"/>
</dbReference>
<reference evidence="17 18" key="1">
    <citation type="submission" date="2014-04" db="EMBL/GenBank/DDBJ databases">
        <authorList>
            <consortium name="DOE Joint Genome Institute"/>
            <person name="Kuo A."/>
            <person name="Kohler A."/>
            <person name="Jargeat P."/>
            <person name="Nagy L.G."/>
            <person name="Floudas D."/>
            <person name="Copeland A."/>
            <person name="Barry K.W."/>
            <person name="Cichocki N."/>
            <person name="Veneault-Fourrey C."/>
            <person name="LaButti K."/>
            <person name="Lindquist E.A."/>
            <person name="Lipzen A."/>
            <person name="Lundell T."/>
            <person name="Morin E."/>
            <person name="Murat C."/>
            <person name="Sun H."/>
            <person name="Tunlid A."/>
            <person name="Henrissat B."/>
            <person name="Grigoriev I.V."/>
            <person name="Hibbett D.S."/>
            <person name="Martin F."/>
            <person name="Nordberg H.P."/>
            <person name="Cantor M.N."/>
            <person name="Hua S.X."/>
        </authorList>
    </citation>
    <scope>NUCLEOTIDE SEQUENCE [LARGE SCALE GENOMIC DNA]</scope>
    <source>
        <strain evidence="17 18">Ve08.2h10</strain>
    </source>
</reference>
<evidence type="ECO:0000256" key="12">
    <source>
        <dbReference type="ARBA" id="ARBA00023212"/>
    </source>
</evidence>
<evidence type="ECO:0000256" key="11">
    <source>
        <dbReference type="ARBA" id="ARBA00022838"/>
    </source>
</evidence>
<feature type="compositionally biased region" description="Polar residues" evidence="16">
    <location>
        <begin position="318"/>
        <end position="334"/>
    </location>
</feature>
<dbReference type="GO" id="GO:0005874">
    <property type="term" value="C:microtubule"/>
    <property type="evidence" value="ECO:0007669"/>
    <property type="project" value="UniProtKB-KW"/>
</dbReference>
<evidence type="ECO:0000256" key="8">
    <source>
        <dbReference type="ARBA" id="ARBA00022618"/>
    </source>
</evidence>
<evidence type="ECO:0000256" key="16">
    <source>
        <dbReference type="SAM" id="MobiDB-lite"/>
    </source>
</evidence>
<evidence type="ECO:0000256" key="14">
    <source>
        <dbReference type="ARBA" id="ARBA00023306"/>
    </source>
</evidence>
<keyword evidence="15" id="KW-0137">Centromere</keyword>
<accession>A0A0D0EDA8</accession>
<dbReference type="PANTHER" id="PTHR28200">
    <property type="entry name" value="DASH COMPLEX SUBUNIT ASK1"/>
    <property type="match status" value="1"/>
</dbReference>
<evidence type="ECO:0000313" key="18">
    <source>
        <dbReference type="Proteomes" id="UP000054538"/>
    </source>
</evidence>
<feature type="compositionally biased region" description="Polar residues" evidence="16">
    <location>
        <begin position="440"/>
        <end position="451"/>
    </location>
</feature>
<evidence type="ECO:0000256" key="7">
    <source>
        <dbReference type="ARBA" id="ARBA00022490"/>
    </source>
</evidence>
<evidence type="ECO:0000256" key="13">
    <source>
        <dbReference type="ARBA" id="ARBA00023242"/>
    </source>
</evidence>
<dbReference type="AlphaFoldDB" id="A0A0D0EDA8"/>
<keyword evidence="6" id="KW-0158">Chromosome</keyword>
<dbReference type="GO" id="GO:0051301">
    <property type="term" value="P:cell division"/>
    <property type="evidence" value="ECO:0007669"/>
    <property type="project" value="UniProtKB-KW"/>
</dbReference>
<comment type="subcellular location">
    <subcellularLocation>
        <location evidence="3">Chromosome</location>
        <location evidence="3">Centromere</location>
        <location evidence="3">Kinetochore</location>
    </subcellularLocation>
    <subcellularLocation>
        <location evidence="2">Cytoplasm</location>
        <location evidence="2">Cytoskeleton</location>
        <location evidence="2">Spindle</location>
    </subcellularLocation>
    <subcellularLocation>
        <location evidence="1">Nucleus</location>
    </subcellularLocation>
</comment>
<keyword evidence="10" id="KW-0498">Mitosis</keyword>
<dbReference type="EMBL" id="KN824826">
    <property type="protein sequence ID" value="KIL00796.1"/>
    <property type="molecule type" value="Genomic_DNA"/>
</dbReference>
<evidence type="ECO:0000256" key="6">
    <source>
        <dbReference type="ARBA" id="ARBA00022454"/>
    </source>
</evidence>
<evidence type="ECO:0000256" key="5">
    <source>
        <dbReference type="ARBA" id="ARBA00014520"/>
    </source>
</evidence>
<feature type="compositionally biased region" description="Polar residues" evidence="16">
    <location>
        <begin position="154"/>
        <end position="167"/>
    </location>
</feature>
<keyword evidence="11" id="KW-0995">Kinetochore</keyword>
<feature type="compositionally biased region" description="Polar residues" evidence="16">
    <location>
        <begin position="105"/>
        <end position="118"/>
    </location>
</feature>
<evidence type="ECO:0000256" key="4">
    <source>
        <dbReference type="ARBA" id="ARBA00010731"/>
    </source>
</evidence>